<dbReference type="InterPro" id="IPR007160">
    <property type="entry name" value="DUF362"/>
</dbReference>
<dbReference type="RefSeq" id="WP_205050381.1">
    <property type="nucleotide sequence ID" value="NZ_JACJKX010000009.1"/>
</dbReference>
<dbReference type="EMBL" id="JACJKX010000009">
    <property type="protein sequence ID" value="MBM6928792.1"/>
    <property type="molecule type" value="Genomic_DNA"/>
</dbReference>
<gene>
    <name evidence="3" type="ORF">H5985_05855</name>
</gene>
<dbReference type="Proteomes" id="UP000777002">
    <property type="component" value="Unassembled WGS sequence"/>
</dbReference>
<evidence type="ECO:0000313" key="3">
    <source>
        <dbReference type="EMBL" id="MBM6928792.1"/>
    </source>
</evidence>
<dbReference type="Pfam" id="PF04015">
    <property type="entry name" value="DUF362"/>
    <property type="match status" value="1"/>
</dbReference>
<feature type="signal peptide" evidence="1">
    <location>
        <begin position="1"/>
        <end position="25"/>
    </location>
</feature>
<keyword evidence="1" id="KW-0732">Signal</keyword>
<organism evidence="3 4">
    <name type="scientific">Parasutterella secunda</name>
    <dbReference type="NCBI Taxonomy" id="626947"/>
    <lineage>
        <taxon>Bacteria</taxon>
        <taxon>Pseudomonadati</taxon>
        <taxon>Pseudomonadota</taxon>
        <taxon>Betaproteobacteria</taxon>
        <taxon>Burkholderiales</taxon>
        <taxon>Sutterellaceae</taxon>
        <taxon>Parasutterella</taxon>
    </lineage>
</organism>
<evidence type="ECO:0000256" key="1">
    <source>
        <dbReference type="SAM" id="SignalP"/>
    </source>
</evidence>
<protein>
    <submittedName>
        <fullName evidence="3">DUF362 domain-containing protein</fullName>
    </submittedName>
</protein>
<feature type="domain" description="DUF362" evidence="2">
    <location>
        <begin position="75"/>
        <end position="282"/>
    </location>
</feature>
<keyword evidence="4" id="KW-1185">Reference proteome</keyword>
<evidence type="ECO:0000259" key="2">
    <source>
        <dbReference type="Pfam" id="PF04015"/>
    </source>
</evidence>
<name>A0ABS2GVN5_9BURK</name>
<feature type="chain" id="PRO_5046975899" evidence="1">
    <location>
        <begin position="26"/>
        <end position="325"/>
    </location>
</feature>
<evidence type="ECO:0000313" key="4">
    <source>
        <dbReference type="Proteomes" id="UP000777002"/>
    </source>
</evidence>
<proteinExistence type="predicted"/>
<sequence>MKRRTFIKQTAGLVAAAGLPGLSLAQTKFTVDPIGLTHRVTDAKAPVVFFIPEVSQSAIVKVYDALKQSLKGKVGLKMTFETPGGPHLDPQLVKALAQHTQATLIDNNCFSPRDTTEKHLAVAKENGFDASIAPIDILDADGHMDLPVSKGYHLKFLRTGSHFANYDTLISVVRFKAHFLDFYGGTLKNLSICMGTGVEGKCHIHSAGEVMDHFSSRDDQTACESMSDAVKASMEAKPGRWVFINVIDAFEPQDGCQSAQNLGNVGILGSYDPVAVDQAAIDITFGAAPNAEVRAQWEEHHSTMLTAIAERNGIGKTHYRLSVIQ</sequence>
<accession>A0ABS2GVN5</accession>
<reference evidence="3 4" key="1">
    <citation type="journal article" date="2021" name="Sci. Rep.">
        <title>The distribution of antibiotic resistance genes in chicken gut microbiota commensals.</title>
        <authorList>
            <person name="Juricova H."/>
            <person name="Matiasovicova J."/>
            <person name="Kubasova T."/>
            <person name="Cejkova D."/>
            <person name="Rychlik I."/>
        </authorList>
    </citation>
    <scope>NUCLEOTIDE SEQUENCE [LARGE SCALE GENOMIC DNA]</scope>
    <source>
        <strain evidence="3 4">An562</strain>
    </source>
</reference>
<comment type="caution">
    <text evidence="3">The sequence shown here is derived from an EMBL/GenBank/DDBJ whole genome shotgun (WGS) entry which is preliminary data.</text>
</comment>